<reference evidence="2 3" key="1">
    <citation type="submission" date="2020-02" db="EMBL/GenBank/DDBJ databases">
        <title>Acidophilic actinobacteria isolated from forest soil.</title>
        <authorList>
            <person name="Golinska P."/>
        </authorList>
    </citation>
    <scope>NUCLEOTIDE SEQUENCE [LARGE SCALE GENOMIC DNA]</scope>
    <source>
        <strain evidence="2 3">NL8</strain>
    </source>
</reference>
<evidence type="ECO:0008006" key="4">
    <source>
        <dbReference type="Google" id="ProtNLM"/>
    </source>
</evidence>
<proteinExistence type="predicted"/>
<keyword evidence="1" id="KW-1133">Transmembrane helix</keyword>
<dbReference type="Proteomes" id="UP000730482">
    <property type="component" value="Unassembled WGS sequence"/>
</dbReference>
<keyword evidence="3" id="KW-1185">Reference proteome</keyword>
<feature type="transmembrane region" description="Helical" evidence="1">
    <location>
        <begin position="71"/>
        <end position="92"/>
    </location>
</feature>
<evidence type="ECO:0000313" key="2">
    <source>
        <dbReference type="EMBL" id="MBS2552085.1"/>
    </source>
</evidence>
<comment type="caution">
    <text evidence="2">The sequence shown here is derived from an EMBL/GenBank/DDBJ whole genome shotgun (WGS) entry which is preliminary data.</text>
</comment>
<dbReference type="EMBL" id="JAAFYZ010000170">
    <property type="protein sequence ID" value="MBS2552085.1"/>
    <property type="molecule type" value="Genomic_DNA"/>
</dbReference>
<evidence type="ECO:0000313" key="3">
    <source>
        <dbReference type="Proteomes" id="UP000730482"/>
    </source>
</evidence>
<feature type="transmembrane region" description="Helical" evidence="1">
    <location>
        <begin position="12"/>
        <end position="34"/>
    </location>
</feature>
<organism evidence="2 3">
    <name type="scientific">Catenulispora pinistramenti</name>
    <dbReference type="NCBI Taxonomy" id="2705254"/>
    <lineage>
        <taxon>Bacteria</taxon>
        <taxon>Bacillati</taxon>
        <taxon>Actinomycetota</taxon>
        <taxon>Actinomycetes</taxon>
        <taxon>Catenulisporales</taxon>
        <taxon>Catenulisporaceae</taxon>
        <taxon>Catenulispora</taxon>
    </lineage>
</organism>
<dbReference type="RefSeq" id="WP_212017334.1">
    <property type="nucleotide sequence ID" value="NZ_JAAFYZ010000170.1"/>
</dbReference>
<keyword evidence="1" id="KW-0472">Membrane</keyword>
<keyword evidence="1" id="KW-0812">Transmembrane</keyword>
<evidence type="ECO:0000256" key="1">
    <source>
        <dbReference type="SAM" id="Phobius"/>
    </source>
</evidence>
<protein>
    <recommendedName>
        <fullName evidence="4">Integral membrane protein</fullName>
    </recommendedName>
</protein>
<sequence length="96" mass="10086">MDERSSGSGIARFISAAFAVIAIILVAHIILFSADASTTSTVVKDVGDVAAKLAWGFKSLFSFDSAKLTVFVDYGLAALAYLLVGGVVVRVFRRVG</sequence>
<accession>A0ABS5L1G0</accession>
<name>A0ABS5L1G0_9ACTN</name>
<gene>
    <name evidence="2" type="ORF">KGQ19_35005</name>
</gene>